<sequence length="216" mass="24717">MSEVEAARQKRLNALLERAAWLEAADPGDQDDEGMAVMDALLAVYDLLAKWRSADPAEAEVIRARVRLPRLAEVLRGERAQSALSAYASEGERYALRGRNDGYREACEFRSAIKLLTDDYEGVVVDPFAQEELDGFEDELREAAEDATPVHRYQIPAWADRSHWWWWKPDHIDMSMREYRNRIFAGDIEEYESKAPGAADWLRCGDEECWCFTAPA</sequence>
<dbReference type="AlphaFoldDB" id="A0A7K1L7X7"/>
<organism evidence="1 2">
    <name type="scientific">Actinomadura litoris</name>
    <dbReference type="NCBI Taxonomy" id="2678616"/>
    <lineage>
        <taxon>Bacteria</taxon>
        <taxon>Bacillati</taxon>
        <taxon>Actinomycetota</taxon>
        <taxon>Actinomycetes</taxon>
        <taxon>Streptosporangiales</taxon>
        <taxon>Thermomonosporaceae</taxon>
        <taxon>Actinomadura</taxon>
    </lineage>
</organism>
<reference evidence="1 2" key="1">
    <citation type="submission" date="2019-11" db="EMBL/GenBank/DDBJ databases">
        <authorList>
            <person name="Cao P."/>
        </authorList>
    </citation>
    <scope>NUCLEOTIDE SEQUENCE [LARGE SCALE GENOMIC DNA]</scope>
    <source>
        <strain evidence="1 2">NEAU-AAG5</strain>
    </source>
</reference>
<gene>
    <name evidence="1" type="ORF">GNZ18_28000</name>
</gene>
<evidence type="ECO:0000313" key="2">
    <source>
        <dbReference type="Proteomes" id="UP000432015"/>
    </source>
</evidence>
<name>A0A7K1L7X7_9ACTN</name>
<dbReference type="EMBL" id="WOFH01000011">
    <property type="protein sequence ID" value="MUN40413.1"/>
    <property type="molecule type" value="Genomic_DNA"/>
</dbReference>
<dbReference type="Proteomes" id="UP000432015">
    <property type="component" value="Unassembled WGS sequence"/>
</dbReference>
<dbReference type="RefSeq" id="WP_156219552.1">
    <property type="nucleotide sequence ID" value="NZ_WOFH01000011.1"/>
</dbReference>
<keyword evidence="2" id="KW-1185">Reference proteome</keyword>
<evidence type="ECO:0000313" key="1">
    <source>
        <dbReference type="EMBL" id="MUN40413.1"/>
    </source>
</evidence>
<protein>
    <submittedName>
        <fullName evidence="1">Uncharacterized protein</fullName>
    </submittedName>
</protein>
<comment type="caution">
    <text evidence="1">The sequence shown here is derived from an EMBL/GenBank/DDBJ whole genome shotgun (WGS) entry which is preliminary data.</text>
</comment>
<accession>A0A7K1L7X7</accession>
<proteinExistence type="predicted"/>